<proteinExistence type="inferred from homology"/>
<dbReference type="OrthoDB" id="9816550at2"/>
<comment type="similarity">
    <text evidence="1 4">Belongs to the glycosyl hydrolase 26 family.</text>
</comment>
<keyword evidence="7" id="KW-1185">Reference proteome</keyword>
<keyword evidence="2 4" id="KW-0378">Hydrolase</keyword>
<dbReference type="PROSITE" id="PS51764">
    <property type="entry name" value="GH26"/>
    <property type="match status" value="1"/>
</dbReference>
<feature type="active site" description="Proton donor" evidence="4">
    <location>
        <position position="165"/>
    </location>
</feature>
<protein>
    <submittedName>
        <fullName evidence="6">Glycosyl hydrolase family 26</fullName>
    </submittedName>
</protein>
<feature type="active site" description="Nucleophile" evidence="4">
    <location>
        <position position="269"/>
    </location>
</feature>
<gene>
    <name evidence="6" type="ORF">FHX34_1011867</name>
</gene>
<evidence type="ECO:0000313" key="7">
    <source>
        <dbReference type="Proteomes" id="UP000320239"/>
    </source>
</evidence>
<organism evidence="6 7">
    <name type="scientific">Actinoplanes teichomyceticus</name>
    <dbReference type="NCBI Taxonomy" id="1867"/>
    <lineage>
        <taxon>Bacteria</taxon>
        <taxon>Bacillati</taxon>
        <taxon>Actinomycetota</taxon>
        <taxon>Actinomycetes</taxon>
        <taxon>Micromonosporales</taxon>
        <taxon>Micromonosporaceae</taxon>
        <taxon>Actinoplanes</taxon>
    </lineage>
</organism>
<evidence type="ECO:0000256" key="3">
    <source>
        <dbReference type="ARBA" id="ARBA00023295"/>
    </source>
</evidence>
<dbReference type="InterPro" id="IPR017853">
    <property type="entry name" value="GH"/>
</dbReference>
<dbReference type="GO" id="GO:0016985">
    <property type="term" value="F:mannan endo-1,4-beta-mannosidase activity"/>
    <property type="evidence" value="ECO:0007669"/>
    <property type="project" value="InterPro"/>
</dbReference>
<sequence length="335" mass="36331">MRTRHLLIMAVIVTLAVVEFAVFKGISLTEGRLPASAGGGIVAGAAPSATVAPPFDVTPLIKPKKKYFGVALPGDPTGPAAVARFADTVDKAPNVLTVYAAFGDGFAASEVREAYQQNAMVIVRWEPFDAKLKDIAAGRQDRYVTDFAKAIRTLNLPIGLTFAHEMNGSWYPWGNSKATPADFVAAWRHIHGIFQQVGATNVIWTWTPNVINPVPRVKLKPFYPGDAYVDWLGMDGYYTSKGAHTYSTLFGPTKKAIRAFSKKPFIIVETGVAPGPQRPAWIADLARGVLADRDTIGFIYFNQNGSAKWRIEGDRAAQSAMRKGVASSKIGFTVQ</sequence>
<dbReference type="RefSeq" id="WP_145830801.1">
    <property type="nucleotide sequence ID" value="NZ_BOMX01000186.1"/>
</dbReference>
<reference evidence="6 7" key="1">
    <citation type="submission" date="2019-06" db="EMBL/GenBank/DDBJ databases">
        <title>Sequencing the genomes of 1000 actinobacteria strains.</title>
        <authorList>
            <person name="Klenk H.-P."/>
        </authorList>
    </citation>
    <scope>NUCLEOTIDE SEQUENCE [LARGE SCALE GENOMIC DNA]</scope>
    <source>
        <strain evidence="6 7">DSM 43866</strain>
    </source>
</reference>
<dbReference type="Pfam" id="PF02156">
    <property type="entry name" value="Glyco_hydro_26"/>
    <property type="match status" value="1"/>
</dbReference>
<evidence type="ECO:0000256" key="1">
    <source>
        <dbReference type="ARBA" id="ARBA00007754"/>
    </source>
</evidence>
<dbReference type="AlphaFoldDB" id="A0A561WSP0"/>
<keyword evidence="3 4" id="KW-0326">Glycosidase</keyword>
<evidence type="ECO:0000259" key="5">
    <source>
        <dbReference type="PROSITE" id="PS51764"/>
    </source>
</evidence>
<dbReference type="PANTHER" id="PTHR40079:SF4">
    <property type="entry name" value="GH26 DOMAIN-CONTAINING PROTEIN-RELATED"/>
    <property type="match status" value="1"/>
</dbReference>
<name>A0A561WSP0_ACTTI</name>
<dbReference type="Gene3D" id="3.20.20.80">
    <property type="entry name" value="Glycosidases"/>
    <property type="match status" value="1"/>
</dbReference>
<dbReference type="PANTHER" id="PTHR40079">
    <property type="entry name" value="MANNAN ENDO-1,4-BETA-MANNOSIDASE E-RELATED"/>
    <property type="match status" value="1"/>
</dbReference>
<evidence type="ECO:0000256" key="2">
    <source>
        <dbReference type="ARBA" id="ARBA00022801"/>
    </source>
</evidence>
<dbReference type="EMBL" id="VIWY01000001">
    <property type="protein sequence ID" value="TWG26866.1"/>
    <property type="molecule type" value="Genomic_DNA"/>
</dbReference>
<dbReference type="InterPro" id="IPR022790">
    <property type="entry name" value="GH26_dom"/>
</dbReference>
<comment type="caution">
    <text evidence="6">The sequence shown here is derived from an EMBL/GenBank/DDBJ whole genome shotgun (WGS) entry which is preliminary data.</text>
</comment>
<accession>A0A561WSP0</accession>
<dbReference type="Proteomes" id="UP000320239">
    <property type="component" value="Unassembled WGS sequence"/>
</dbReference>
<dbReference type="InterPro" id="IPR000805">
    <property type="entry name" value="Glyco_hydro_26"/>
</dbReference>
<dbReference type="GO" id="GO:0006080">
    <property type="term" value="P:substituted mannan metabolic process"/>
    <property type="evidence" value="ECO:0007669"/>
    <property type="project" value="InterPro"/>
</dbReference>
<evidence type="ECO:0000256" key="4">
    <source>
        <dbReference type="PROSITE-ProRule" id="PRU01100"/>
    </source>
</evidence>
<dbReference type="SUPFAM" id="SSF51445">
    <property type="entry name" value="(Trans)glycosidases"/>
    <property type="match status" value="1"/>
</dbReference>
<evidence type="ECO:0000313" key="6">
    <source>
        <dbReference type="EMBL" id="TWG26866.1"/>
    </source>
</evidence>
<feature type="domain" description="GH26" evidence="5">
    <location>
        <begin position="46"/>
        <end position="334"/>
    </location>
</feature>